<dbReference type="PANTHER" id="PTHR41700:SF1">
    <property type="entry name" value="N-ACETYLTRANSFERASE DOMAIN-CONTAINING PROTEIN"/>
    <property type="match status" value="1"/>
</dbReference>
<dbReference type="KEGG" id="pasa:BAOM_1852"/>
<accession>A0A3Q9RMC8</accession>
<dbReference type="OrthoDB" id="9797990at2"/>
<feature type="domain" description="N-acetyltransferase" evidence="1">
    <location>
        <begin position="2"/>
        <end position="170"/>
    </location>
</feature>
<dbReference type="InterPro" id="IPR016181">
    <property type="entry name" value="Acyl_CoA_acyltransferase"/>
</dbReference>
<dbReference type="SUPFAM" id="SSF55729">
    <property type="entry name" value="Acyl-CoA N-acyltransferases (Nat)"/>
    <property type="match status" value="1"/>
</dbReference>
<dbReference type="Gene3D" id="3.40.630.30">
    <property type="match status" value="1"/>
</dbReference>
<reference evidence="2 3" key="1">
    <citation type="submission" date="2018-01" db="EMBL/GenBank/DDBJ databases">
        <title>Bacillus asahii Genome sequencing and assembly.</title>
        <authorList>
            <person name="Jiang H."/>
            <person name="Feng Y."/>
            <person name="Zhao F."/>
            <person name="Lin X."/>
        </authorList>
    </citation>
    <scope>NUCLEOTIDE SEQUENCE [LARGE SCALE GENOMIC DNA]</scope>
    <source>
        <strain evidence="2 3">OM18</strain>
    </source>
</reference>
<dbReference type="InterPro" id="IPR000182">
    <property type="entry name" value="GNAT_dom"/>
</dbReference>
<dbReference type="Proteomes" id="UP000283095">
    <property type="component" value="Chromosome"/>
</dbReference>
<name>A0A3Q9RMC8_9BACI</name>
<gene>
    <name evidence="2" type="ORF">BAOM_1852</name>
</gene>
<dbReference type="CDD" id="cd04301">
    <property type="entry name" value="NAT_SF"/>
    <property type="match status" value="1"/>
</dbReference>
<dbReference type="PROSITE" id="PS51186">
    <property type="entry name" value="GNAT"/>
    <property type="match status" value="1"/>
</dbReference>
<evidence type="ECO:0000313" key="3">
    <source>
        <dbReference type="Proteomes" id="UP000283095"/>
    </source>
</evidence>
<protein>
    <recommendedName>
        <fullName evidence="1">N-acetyltransferase domain-containing protein</fullName>
    </recommendedName>
</protein>
<sequence length="271" mass="30996">MITRRLMTNSEMKLVQQLEQNVWNMEPIPLHQTLTASQNGGLVLGAFFNEELVGFSYGFAGFNQGKAYLCSHMLGIDPGYRGKGIGASLKHEQKALAREMGYDLIVWTFDPLETRNGYLNLSKLHAICSTYVEDCYGEMDDNFNSGMPSDRFKVEWWINSSHIEKELSVNEEQAQSIFSYELTETGLPKLINSEMILQGIQDNEQPILVPVPAHFQELKSQNYELALDWRYKTREIFQTLFAKGYAVVSIVKSDDKPVHQYLLVQKHTLEV</sequence>
<dbReference type="EMBL" id="CP026095">
    <property type="protein sequence ID" value="AZV42462.1"/>
    <property type="molecule type" value="Genomic_DNA"/>
</dbReference>
<proteinExistence type="predicted"/>
<dbReference type="Pfam" id="PF00583">
    <property type="entry name" value="Acetyltransf_1"/>
    <property type="match status" value="1"/>
</dbReference>
<dbReference type="PANTHER" id="PTHR41700">
    <property type="entry name" value="GCN5-RELATED N-ACETYLTRANSFERASE"/>
    <property type="match status" value="1"/>
</dbReference>
<evidence type="ECO:0000313" key="2">
    <source>
        <dbReference type="EMBL" id="AZV42462.1"/>
    </source>
</evidence>
<dbReference type="GO" id="GO:0016747">
    <property type="term" value="F:acyltransferase activity, transferring groups other than amino-acyl groups"/>
    <property type="evidence" value="ECO:0007669"/>
    <property type="project" value="InterPro"/>
</dbReference>
<dbReference type="AlphaFoldDB" id="A0A3Q9RMC8"/>
<evidence type="ECO:0000259" key="1">
    <source>
        <dbReference type="PROSITE" id="PS51186"/>
    </source>
</evidence>
<dbReference type="InterPro" id="IPR038764">
    <property type="entry name" value="GNAT_N_AcTrfase_prd"/>
</dbReference>
<organism evidence="2 3">
    <name type="scientific">Peribacillus asahii</name>
    <dbReference type="NCBI Taxonomy" id="228899"/>
    <lineage>
        <taxon>Bacteria</taxon>
        <taxon>Bacillati</taxon>
        <taxon>Bacillota</taxon>
        <taxon>Bacilli</taxon>
        <taxon>Bacillales</taxon>
        <taxon>Bacillaceae</taxon>
        <taxon>Peribacillus</taxon>
    </lineage>
</organism>